<dbReference type="EMBL" id="CP143785">
    <property type="protein sequence ID" value="WVN86321.1"/>
    <property type="molecule type" value="Genomic_DNA"/>
</dbReference>
<feature type="compositionally biased region" description="Polar residues" evidence="5">
    <location>
        <begin position="20"/>
        <end position="29"/>
    </location>
</feature>
<evidence type="ECO:0000256" key="1">
    <source>
        <dbReference type="ARBA" id="ARBA00004604"/>
    </source>
</evidence>
<sequence>MPRVGRAKIRRHASAVALVKSQSECQTQPEPLVLETPQHSLPVESHVKTKRVLKLPPQPSSLISGKAPHPYFVPSKSHLRRQKRKARNIANGLSSLETALEGVLVENFPKVDGKNDTELKTKKEEMEEKRRRVLERQKEKQKIGEGKGRTLGEKKRREIIQEGAKRIPAVMQHPAFQQNPWATIREHAGNTLAQKTVNPKKQL</sequence>
<evidence type="ECO:0000256" key="2">
    <source>
        <dbReference type="ARBA" id="ARBA00011022"/>
    </source>
</evidence>
<reference evidence="6" key="2">
    <citation type="journal article" date="2022" name="Elife">
        <title>Obligate sexual reproduction of a homothallic fungus closely related to the Cryptococcus pathogenic species complex.</title>
        <authorList>
            <person name="Passer A.R."/>
            <person name="Clancey S.A."/>
            <person name="Shea T."/>
            <person name="David-Palma M."/>
            <person name="Averette A.F."/>
            <person name="Boekhout T."/>
            <person name="Porcel B.M."/>
            <person name="Nowrousian M."/>
            <person name="Cuomo C.A."/>
            <person name="Sun S."/>
            <person name="Heitman J."/>
            <person name="Coelho M.A."/>
        </authorList>
    </citation>
    <scope>NUCLEOTIDE SEQUENCE</scope>
    <source>
        <strain evidence="6">CBS 7841</strain>
    </source>
</reference>
<dbReference type="PANTHER" id="PTHR31109:SF2">
    <property type="entry name" value="RIBOSOME BIOGENESIS PROTEIN SLX9 HOMOLOG"/>
    <property type="match status" value="1"/>
</dbReference>
<feature type="region of interest" description="Disordered" evidence="5">
    <location>
        <begin position="20"/>
        <end position="41"/>
    </location>
</feature>
<accession>A0AAJ8JQ60</accession>
<gene>
    <name evidence="6" type="ORF">L203_101484</name>
</gene>
<organism evidence="6 7">
    <name type="scientific">Cryptococcus depauperatus CBS 7841</name>
    <dbReference type="NCBI Taxonomy" id="1295531"/>
    <lineage>
        <taxon>Eukaryota</taxon>
        <taxon>Fungi</taxon>
        <taxon>Dikarya</taxon>
        <taxon>Basidiomycota</taxon>
        <taxon>Agaricomycotina</taxon>
        <taxon>Tremellomycetes</taxon>
        <taxon>Tremellales</taxon>
        <taxon>Cryptococcaceae</taxon>
        <taxon>Cryptococcus</taxon>
    </lineage>
</organism>
<dbReference type="PANTHER" id="PTHR31109">
    <property type="entry name" value="PROTEIN FAM207A"/>
    <property type="match status" value="1"/>
</dbReference>
<dbReference type="InterPro" id="IPR028160">
    <property type="entry name" value="Slx9-like"/>
</dbReference>
<comment type="similarity">
    <text evidence="2">Belongs to the SLX9 family.</text>
</comment>
<evidence type="ECO:0000256" key="3">
    <source>
        <dbReference type="ARBA" id="ARBA00021321"/>
    </source>
</evidence>
<dbReference type="Pfam" id="PF15341">
    <property type="entry name" value="SLX9"/>
    <property type="match status" value="1"/>
</dbReference>
<dbReference type="GO" id="GO:0030688">
    <property type="term" value="C:preribosome, small subunit precursor"/>
    <property type="evidence" value="ECO:0007669"/>
    <property type="project" value="InterPro"/>
</dbReference>
<evidence type="ECO:0000256" key="4">
    <source>
        <dbReference type="ARBA" id="ARBA00023242"/>
    </source>
</evidence>
<dbReference type="GO" id="GO:0000462">
    <property type="term" value="P:maturation of SSU-rRNA from tricistronic rRNA transcript (SSU-rRNA, 5.8S rRNA, LSU-rRNA)"/>
    <property type="evidence" value="ECO:0007669"/>
    <property type="project" value="InterPro"/>
</dbReference>
<name>A0AAJ8JQ60_9TREE</name>
<dbReference type="GO" id="GO:0005730">
    <property type="term" value="C:nucleolus"/>
    <property type="evidence" value="ECO:0007669"/>
    <property type="project" value="UniProtKB-SubCell"/>
</dbReference>
<dbReference type="RefSeq" id="XP_066067021.1">
    <property type="nucleotide sequence ID" value="XM_066210924.1"/>
</dbReference>
<proteinExistence type="inferred from homology"/>
<evidence type="ECO:0000256" key="5">
    <source>
        <dbReference type="SAM" id="MobiDB-lite"/>
    </source>
</evidence>
<dbReference type="GO" id="GO:0030686">
    <property type="term" value="C:90S preribosome"/>
    <property type="evidence" value="ECO:0007669"/>
    <property type="project" value="InterPro"/>
</dbReference>
<keyword evidence="4" id="KW-0539">Nucleus</keyword>
<feature type="region of interest" description="Disordered" evidence="5">
    <location>
        <begin position="57"/>
        <end position="77"/>
    </location>
</feature>
<comment type="subcellular location">
    <subcellularLocation>
        <location evidence="1">Nucleus</location>
        <location evidence="1">Nucleolus</location>
    </subcellularLocation>
</comment>
<dbReference type="GeneID" id="91085697"/>
<dbReference type="KEGG" id="cdep:91085697"/>
<protein>
    <recommendedName>
        <fullName evidence="3">Ribosome biogenesis protein SLX9</fullName>
    </recommendedName>
</protein>
<dbReference type="Proteomes" id="UP000094043">
    <property type="component" value="Chromosome 2"/>
</dbReference>
<reference evidence="6" key="3">
    <citation type="submission" date="2024-01" db="EMBL/GenBank/DDBJ databases">
        <authorList>
            <person name="Coelho M.A."/>
            <person name="David-Palma M."/>
            <person name="Shea T."/>
            <person name="Sun S."/>
            <person name="Cuomo C.A."/>
            <person name="Heitman J."/>
        </authorList>
    </citation>
    <scope>NUCLEOTIDE SEQUENCE</scope>
    <source>
        <strain evidence="6">CBS 7841</strain>
    </source>
</reference>
<reference evidence="6" key="1">
    <citation type="submission" date="2016-06" db="EMBL/GenBank/DDBJ databases">
        <authorList>
            <person name="Cuomo C."/>
            <person name="Litvintseva A."/>
            <person name="Heitman J."/>
            <person name="Chen Y."/>
            <person name="Sun S."/>
            <person name="Springer D."/>
            <person name="Dromer F."/>
            <person name="Young S."/>
            <person name="Zeng Q."/>
            <person name="Chapman S."/>
            <person name="Gujja S."/>
            <person name="Saif S."/>
            <person name="Birren B."/>
        </authorList>
    </citation>
    <scope>NUCLEOTIDE SEQUENCE</scope>
    <source>
        <strain evidence="6">CBS 7841</strain>
    </source>
</reference>
<evidence type="ECO:0000313" key="6">
    <source>
        <dbReference type="EMBL" id="WVN86321.1"/>
    </source>
</evidence>
<dbReference type="AlphaFoldDB" id="A0AAJ8JQ60"/>
<evidence type="ECO:0000313" key="7">
    <source>
        <dbReference type="Proteomes" id="UP000094043"/>
    </source>
</evidence>
<keyword evidence="7" id="KW-1185">Reference proteome</keyword>
<feature type="region of interest" description="Disordered" evidence="5">
    <location>
        <begin position="123"/>
        <end position="156"/>
    </location>
</feature>